<feature type="region of interest" description="Disordered" evidence="1">
    <location>
        <begin position="22"/>
        <end position="66"/>
    </location>
</feature>
<reference evidence="2 3" key="1">
    <citation type="submission" date="2020-04" db="EMBL/GenBank/DDBJ databases">
        <authorList>
            <person name="Alioto T."/>
            <person name="Alioto T."/>
            <person name="Gomez Garrido J."/>
        </authorList>
    </citation>
    <scope>NUCLEOTIDE SEQUENCE [LARGE SCALE GENOMIC DNA]</scope>
</reference>
<evidence type="ECO:0000256" key="1">
    <source>
        <dbReference type="SAM" id="MobiDB-lite"/>
    </source>
</evidence>
<keyword evidence="3" id="KW-1185">Reference proteome</keyword>
<evidence type="ECO:0000313" key="2">
    <source>
        <dbReference type="EMBL" id="CAB3374934.1"/>
    </source>
</evidence>
<gene>
    <name evidence="2" type="ORF">CLODIP_2_CD02924</name>
</gene>
<dbReference type="Proteomes" id="UP000494165">
    <property type="component" value="Unassembled WGS sequence"/>
</dbReference>
<protein>
    <submittedName>
        <fullName evidence="2">Uncharacterized protein</fullName>
    </submittedName>
</protein>
<evidence type="ECO:0000313" key="3">
    <source>
        <dbReference type="Proteomes" id="UP000494165"/>
    </source>
</evidence>
<feature type="compositionally biased region" description="Basic and acidic residues" evidence="1">
    <location>
        <begin position="31"/>
        <end position="44"/>
    </location>
</feature>
<proteinExistence type="predicted"/>
<accession>A0A8S1D0D4</accession>
<organism evidence="2 3">
    <name type="scientific">Cloeon dipterum</name>
    <dbReference type="NCBI Taxonomy" id="197152"/>
    <lineage>
        <taxon>Eukaryota</taxon>
        <taxon>Metazoa</taxon>
        <taxon>Ecdysozoa</taxon>
        <taxon>Arthropoda</taxon>
        <taxon>Hexapoda</taxon>
        <taxon>Insecta</taxon>
        <taxon>Pterygota</taxon>
        <taxon>Palaeoptera</taxon>
        <taxon>Ephemeroptera</taxon>
        <taxon>Pisciforma</taxon>
        <taxon>Baetidae</taxon>
        <taxon>Cloeon</taxon>
    </lineage>
</organism>
<comment type="caution">
    <text evidence="2">The sequence shown here is derived from an EMBL/GenBank/DDBJ whole genome shotgun (WGS) entry which is preliminary data.</text>
</comment>
<dbReference type="OrthoDB" id="10647216at2759"/>
<dbReference type="AlphaFoldDB" id="A0A8S1D0D4"/>
<dbReference type="EMBL" id="CADEPI010000106">
    <property type="protein sequence ID" value="CAB3374934.1"/>
    <property type="molecule type" value="Genomic_DNA"/>
</dbReference>
<name>A0A8S1D0D4_9INSE</name>
<sequence>MDSFGEKSQNATQTNLGSVVIFEAKKRGRPKKDCEGKGEEEKPIKKSKISLKRSENTKNSKNRLANVATPQCAPADNLRMESWIKKFEAAPVVSACADWTPGYKSCKLFSCYWCQEFSWDTKRCSNCKRLIPKGTRFLNVENSETVDAIVDSTRPIFHQPPIPYFRAGEVVFCTSCFYTSLSHDQCDICGGKIFNDQVLNIQFDSKHHNERIVTDTKLVLPFRPRKVGQCFIECPTCFLSMSLDRQLCVHCGSMIPKFVVISSTSNSTFVFDYIWPVRSQLVDGIIKTDPPNYVPVYKENMLATCPWCVSLSFDIFRCTHCMRQLPKNKNLVELTAGSLYGIGYGPAKPIYDPIPVPNFKPGKMSVCHECKKYSKNLRQCEFCGEKQRNYVAVLVSFKNTKLSHDGSKETLFPYTPRMVNGVYFECPQCELTTDKQKCIHCGLLIPSVVKVTELSKTAARKGRNLQGKIIPGNFKLDALSREDPQVNCGTITKKDRREDPLELPKGYEPRFRDKGVVQCESCLNWSWDFNRCSKCHNVILPTSLAIFPKTSTRHPAFDEGRPTITSPVPCMKLGVVTFCSNCLSFVTSTPKCTECFKCIVDKDTLFLVEAQNVGEKPGANSVKFQPRMLTDKSMMFCLFCGFSTSNFKVCTFCSNPTPQFCKVTPVNGAKSLPKELDFAQMKDPSNYHPPSSSGSSKEQTASESKCAVEDAIQAELIVINDWKTAIGLECNNKAKEYLETIPFGLRIDAFYDHQLSCFPDEIFDAGKDFSGE</sequence>